<dbReference type="InterPro" id="IPR017926">
    <property type="entry name" value="GATASE"/>
</dbReference>
<keyword evidence="6 10" id="KW-0368">Histidine biosynthesis</keyword>
<gene>
    <name evidence="10 13" type="primary">hisH</name>
    <name evidence="13" type="ORF">FHP25_09900</name>
</gene>
<dbReference type="InterPro" id="IPR029062">
    <property type="entry name" value="Class_I_gatase-like"/>
</dbReference>
<dbReference type="PANTHER" id="PTHR42701:SF1">
    <property type="entry name" value="IMIDAZOLE GLYCEROL PHOSPHATE SYNTHASE SUBUNIT HISH"/>
    <property type="match status" value="1"/>
</dbReference>
<keyword evidence="7 10" id="KW-0456">Lyase</keyword>
<dbReference type="OrthoDB" id="9807137at2"/>
<evidence type="ECO:0000256" key="7">
    <source>
        <dbReference type="ARBA" id="ARBA00023239"/>
    </source>
</evidence>
<dbReference type="EMBL" id="VDUZ01000009">
    <property type="protein sequence ID" value="TXL77074.1"/>
    <property type="molecule type" value="Genomic_DNA"/>
</dbReference>
<comment type="catalytic activity">
    <reaction evidence="9 10">
        <text>L-glutamine + H2O = L-glutamate + NH4(+)</text>
        <dbReference type="Rhea" id="RHEA:15889"/>
        <dbReference type="ChEBI" id="CHEBI:15377"/>
        <dbReference type="ChEBI" id="CHEBI:28938"/>
        <dbReference type="ChEBI" id="CHEBI:29985"/>
        <dbReference type="ChEBI" id="CHEBI:58359"/>
        <dbReference type="EC" id="3.5.1.2"/>
    </reaction>
</comment>
<comment type="pathway">
    <text evidence="1 10">Amino-acid biosynthesis; L-histidine biosynthesis; L-histidine from 5-phospho-alpha-D-ribose 1-diphosphate: step 5/9.</text>
</comment>
<evidence type="ECO:0000256" key="1">
    <source>
        <dbReference type="ARBA" id="ARBA00005091"/>
    </source>
</evidence>
<dbReference type="GO" id="GO:0000107">
    <property type="term" value="F:imidazoleglycerol-phosphate synthase activity"/>
    <property type="evidence" value="ECO:0007669"/>
    <property type="project" value="UniProtKB-UniRule"/>
</dbReference>
<feature type="active site" evidence="10 11">
    <location>
        <position position="209"/>
    </location>
</feature>
<evidence type="ECO:0000256" key="9">
    <source>
        <dbReference type="ARBA" id="ARBA00049534"/>
    </source>
</evidence>
<dbReference type="HAMAP" id="MF_00278">
    <property type="entry name" value="HisH"/>
    <property type="match status" value="1"/>
</dbReference>
<reference evidence="13 14" key="1">
    <citation type="submission" date="2019-06" db="EMBL/GenBank/DDBJ databases">
        <title>New taxonomy in bacterial strain CC-CFT640, isolated from vineyard.</title>
        <authorList>
            <person name="Lin S.-Y."/>
            <person name="Tsai C.-F."/>
            <person name="Young C.-C."/>
        </authorList>
    </citation>
    <scope>NUCLEOTIDE SEQUENCE [LARGE SCALE GENOMIC DNA]</scope>
    <source>
        <strain evidence="13 14">CC-CFT640</strain>
    </source>
</reference>
<dbReference type="GO" id="GO:0004359">
    <property type="term" value="F:glutaminase activity"/>
    <property type="evidence" value="ECO:0007669"/>
    <property type="project" value="UniProtKB-EC"/>
</dbReference>
<name>A0A5C8PPW2_9HYPH</name>
<evidence type="ECO:0000256" key="4">
    <source>
        <dbReference type="ARBA" id="ARBA00022801"/>
    </source>
</evidence>
<accession>A0A5C8PPW2</accession>
<evidence type="ECO:0000313" key="14">
    <source>
        <dbReference type="Proteomes" id="UP000321638"/>
    </source>
</evidence>
<keyword evidence="5 10" id="KW-0315">Glutamine amidotransferase</keyword>
<evidence type="ECO:0000256" key="3">
    <source>
        <dbReference type="ARBA" id="ARBA00022605"/>
    </source>
</evidence>
<feature type="active site" description="Nucleophile" evidence="10 11">
    <location>
        <position position="87"/>
    </location>
</feature>
<dbReference type="AlphaFoldDB" id="A0A5C8PPW2"/>
<evidence type="ECO:0000256" key="8">
    <source>
        <dbReference type="ARBA" id="ARBA00047838"/>
    </source>
</evidence>
<keyword evidence="10" id="KW-0963">Cytoplasm</keyword>
<dbReference type="InterPro" id="IPR010139">
    <property type="entry name" value="Imidazole-glycPsynth_HisH"/>
</dbReference>
<dbReference type="PROSITE" id="PS51273">
    <property type="entry name" value="GATASE_TYPE_1"/>
    <property type="match status" value="1"/>
</dbReference>
<sequence>MPDEAGRPCVAIVDYGLGNLFSVAQACRHAGLDSAITSAPDDLWRADGVILPGVGAFGHAMRTLDRLGLRSTLIEVAAAGKPVVGICLGFQLLFSESCEFGTHAGLGIVDGVVENLRDAAPAAATGRRLKVPHVGWLGIHRASTGRSDDGWTGTLLAGVPDGAPMYFVHSFYARPARDTATLATARFGELAYCCAIQAGDVFGCQFHPERSGADGLRLYDNLARHLGVKAAAQSLPW</sequence>
<dbReference type="CDD" id="cd01748">
    <property type="entry name" value="GATase1_IGP_Synthase"/>
    <property type="match status" value="1"/>
</dbReference>
<evidence type="ECO:0000256" key="10">
    <source>
        <dbReference type="HAMAP-Rule" id="MF_00278"/>
    </source>
</evidence>
<evidence type="ECO:0000256" key="5">
    <source>
        <dbReference type="ARBA" id="ARBA00022962"/>
    </source>
</evidence>
<dbReference type="EC" id="3.5.1.2" evidence="10"/>
<evidence type="ECO:0000256" key="2">
    <source>
        <dbReference type="ARBA" id="ARBA00011152"/>
    </source>
</evidence>
<dbReference type="GO" id="GO:0016829">
    <property type="term" value="F:lyase activity"/>
    <property type="evidence" value="ECO:0007669"/>
    <property type="project" value="UniProtKB-KW"/>
</dbReference>
<proteinExistence type="inferred from homology"/>
<dbReference type="EC" id="4.3.2.10" evidence="10"/>
<dbReference type="PIRSF" id="PIRSF000495">
    <property type="entry name" value="Amidotransf_hisH"/>
    <property type="match status" value="1"/>
</dbReference>
<evidence type="ECO:0000256" key="6">
    <source>
        <dbReference type="ARBA" id="ARBA00023102"/>
    </source>
</evidence>
<comment type="function">
    <text evidence="10">IGPS catalyzes the conversion of PRFAR and glutamine to IGP, AICAR and glutamate. The HisH subunit catalyzes the hydrolysis of glutamine to glutamate and ammonia as part of the synthesis of IGP and AICAR. The resulting ammonia molecule is channeled to the active site of HisF.</text>
</comment>
<dbReference type="NCBIfam" id="TIGR01855">
    <property type="entry name" value="IMP_synth_hisH"/>
    <property type="match status" value="1"/>
</dbReference>
<dbReference type="PROSITE" id="PS51257">
    <property type="entry name" value="PROKAR_LIPOPROTEIN"/>
    <property type="match status" value="1"/>
</dbReference>
<organism evidence="13 14">
    <name type="scientific">Vineibacter terrae</name>
    <dbReference type="NCBI Taxonomy" id="2586908"/>
    <lineage>
        <taxon>Bacteria</taxon>
        <taxon>Pseudomonadati</taxon>
        <taxon>Pseudomonadota</taxon>
        <taxon>Alphaproteobacteria</taxon>
        <taxon>Hyphomicrobiales</taxon>
        <taxon>Vineibacter</taxon>
    </lineage>
</organism>
<feature type="domain" description="Glutamine amidotransferase" evidence="12">
    <location>
        <begin position="12"/>
        <end position="212"/>
    </location>
</feature>
<keyword evidence="4 10" id="KW-0378">Hydrolase</keyword>
<evidence type="ECO:0000259" key="12">
    <source>
        <dbReference type="Pfam" id="PF00117"/>
    </source>
</evidence>
<dbReference type="Gene3D" id="3.40.50.880">
    <property type="match status" value="1"/>
</dbReference>
<protein>
    <recommendedName>
        <fullName evidence="10">Imidazole glycerol phosphate synthase subunit HisH</fullName>
        <ecNumber evidence="10">4.3.2.10</ecNumber>
    </recommendedName>
    <alternativeName>
        <fullName evidence="10">IGP synthase glutaminase subunit</fullName>
        <ecNumber evidence="10">3.5.1.2</ecNumber>
    </alternativeName>
    <alternativeName>
        <fullName evidence="10">IGP synthase subunit HisH</fullName>
    </alternativeName>
    <alternativeName>
        <fullName evidence="10">ImGP synthase subunit HisH</fullName>
        <shortName evidence="10">IGPS subunit HisH</shortName>
    </alternativeName>
</protein>
<dbReference type="UniPathway" id="UPA00031">
    <property type="reaction ID" value="UER00010"/>
</dbReference>
<keyword evidence="3 10" id="KW-0028">Amino-acid biosynthesis</keyword>
<dbReference type="GO" id="GO:0005737">
    <property type="term" value="C:cytoplasm"/>
    <property type="evidence" value="ECO:0007669"/>
    <property type="project" value="UniProtKB-SubCell"/>
</dbReference>
<comment type="caution">
    <text evidence="13">The sequence shown here is derived from an EMBL/GenBank/DDBJ whole genome shotgun (WGS) entry which is preliminary data.</text>
</comment>
<dbReference type="GO" id="GO:0000105">
    <property type="term" value="P:L-histidine biosynthetic process"/>
    <property type="evidence" value="ECO:0007669"/>
    <property type="project" value="UniProtKB-UniRule"/>
</dbReference>
<feature type="active site" evidence="10 11">
    <location>
        <position position="207"/>
    </location>
</feature>
<comment type="subcellular location">
    <subcellularLocation>
        <location evidence="10">Cytoplasm</location>
    </subcellularLocation>
</comment>
<keyword evidence="14" id="KW-1185">Reference proteome</keyword>
<evidence type="ECO:0000313" key="13">
    <source>
        <dbReference type="EMBL" id="TXL77074.1"/>
    </source>
</evidence>
<dbReference type="SUPFAM" id="SSF52317">
    <property type="entry name" value="Class I glutamine amidotransferase-like"/>
    <property type="match status" value="1"/>
</dbReference>
<evidence type="ECO:0000256" key="11">
    <source>
        <dbReference type="PIRSR" id="PIRSR000495-1"/>
    </source>
</evidence>
<comment type="subunit">
    <text evidence="2 10">Heterodimer of HisH and HisF.</text>
</comment>
<dbReference type="RefSeq" id="WP_147846774.1">
    <property type="nucleotide sequence ID" value="NZ_VDUZ01000009.1"/>
</dbReference>
<dbReference type="PANTHER" id="PTHR42701">
    <property type="entry name" value="IMIDAZOLE GLYCEROL PHOSPHATE SYNTHASE SUBUNIT HISH"/>
    <property type="match status" value="1"/>
</dbReference>
<dbReference type="Pfam" id="PF00117">
    <property type="entry name" value="GATase"/>
    <property type="match status" value="1"/>
</dbReference>
<dbReference type="Proteomes" id="UP000321638">
    <property type="component" value="Unassembled WGS sequence"/>
</dbReference>
<comment type="catalytic activity">
    <reaction evidence="8 10">
        <text>5-[(5-phospho-1-deoxy-D-ribulos-1-ylimino)methylamino]-1-(5-phospho-beta-D-ribosyl)imidazole-4-carboxamide + L-glutamine = D-erythro-1-(imidazol-4-yl)glycerol 3-phosphate + 5-amino-1-(5-phospho-beta-D-ribosyl)imidazole-4-carboxamide + L-glutamate + H(+)</text>
        <dbReference type="Rhea" id="RHEA:24793"/>
        <dbReference type="ChEBI" id="CHEBI:15378"/>
        <dbReference type="ChEBI" id="CHEBI:29985"/>
        <dbReference type="ChEBI" id="CHEBI:58278"/>
        <dbReference type="ChEBI" id="CHEBI:58359"/>
        <dbReference type="ChEBI" id="CHEBI:58475"/>
        <dbReference type="ChEBI" id="CHEBI:58525"/>
        <dbReference type="EC" id="4.3.2.10"/>
    </reaction>
</comment>